<keyword evidence="5 9" id="KW-0067">ATP-binding</keyword>
<keyword evidence="12" id="KW-1185">Reference proteome</keyword>
<keyword evidence="1 9" id="KW-0963">Cytoplasm</keyword>
<dbReference type="SUPFAM" id="SSF52374">
    <property type="entry name" value="Nucleotidylyl transferase"/>
    <property type="match status" value="1"/>
</dbReference>
<dbReference type="NCBIfam" id="TIGR00125">
    <property type="entry name" value="cyt_tran_rel"/>
    <property type="match status" value="1"/>
</dbReference>
<reference evidence="11 12" key="1">
    <citation type="submission" date="2019-07" db="EMBL/GenBank/DDBJ databases">
        <authorList>
            <person name="Park Y.J."/>
            <person name="Jeong S.E."/>
            <person name="Jung H.S."/>
        </authorList>
    </citation>
    <scope>NUCLEOTIDE SEQUENCE [LARGE SCALE GENOMIC DNA]</scope>
    <source>
        <strain evidence="12">P16(2019)</strain>
    </source>
</reference>
<comment type="function">
    <text evidence="9">Reversibly transfers an adenylyl group from ATP to 4'-phosphopantetheine, yielding dephospho-CoA (dPCoA) and pyrophosphate.</text>
</comment>
<dbReference type="InterPro" id="IPR014729">
    <property type="entry name" value="Rossmann-like_a/b/a_fold"/>
</dbReference>
<evidence type="ECO:0000256" key="7">
    <source>
        <dbReference type="ARBA" id="ARBA00022993"/>
    </source>
</evidence>
<organism evidence="11 12">
    <name type="scientific">Alkalicoccobacillus porphyridii</name>
    <dbReference type="NCBI Taxonomy" id="2597270"/>
    <lineage>
        <taxon>Bacteria</taxon>
        <taxon>Bacillati</taxon>
        <taxon>Bacillota</taxon>
        <taxon>Bacilli</taxon>
        <taxon>Bacillales</taxon>
        <taxon>Bacillaceae</taxon>
        <taxon>Alkalicoccobacillus</taxon>
    </lineage>
</organism>
<dbReference type="Gene3D" id="3.40.50.620">
    <property type="entry name" value="HUPs"/>
    <property type="match status" value="1"/>
</dbReference>
<dbReference type="GO" id="GO:0005737">
    <property type="term" value="C:cytoplasm"/>
    <property type="evidence" value="ECO:0007669"/>
    <property type="project" value="UniProtKB-SubCell"/>
</dbReference>
<dbReference type="GO" id="GO:0004595">
    <property type="term" value="F:pantetheine-phosphate adenylyltransferase activity"/>
    <property type="evidence" value="ECO:0007669"/>
    <property type="project" value="UniProtKB-UniRule"/>
</dbReference>
<evidence type="ECO:0000256" key="3">
    <source>
        <dbReference type="ARBA" id="ARBA00022695"/>
    </source>
</evidence>
<evidence type="ECO:0000256" key="5">
    <source>
        <dbReference type="ARBA" id="ARBA00022840"/>
    </source>
</evidence>
<feature type="site" description="Transition state stabilizer" evidence="9">
    <location>
        <position position="18"/>
    </location>
</feature>
<feature type="binding site" evidence="9">
    <location>
        <position position="10"/>
    </location>
    <ligand>
        <name>substrate</name>
    </ligand>
</feature>
<name>A0A553ZYL7_9BACI</name>
<sequence length="158" mass="17756">MMSLAVFPGSFDPITLGHLDILSRASTVFDEVRILLVHNSRKQTLFTVEERLQQIKEAVAHLPKVTVDSHEGLTIQYVTDHQGQAMIRGLRGTKDFEYEMQVAAINRKFNPNVETLFLATSGEFAFISSTIVKEAAKYKQALHELVPASVIQPLQDKF</sequence>
<comment type="cofactor">
    <cofactor evidence="9">
        <name>Mg(2+)</name>
        <dbReference type="ChEBI" id="CHEBI:18420"/>
    </cofactor>
</comment>
<feature type="binding site" evidence="9">
    <location>
        <begin position="10"/>
        <end position="11"/>
    </location>
    <ligand>
        <name>ATP</name>
        <dbReference type="ChEBI" id="CHEBI:30616"/>
    </ligand>
</feature>
<comment type="similarity">
    <text evidence="9">Belongs to the bacterial CoaD family.</text>
</comment>
<evidence type="ECO:0000259" key="10">
    <source>
        <dbReference type="Pfam" id="PF01467"/>
    </source>
</evidence>
<dbReference type="OrthoDB" id="9806661at2"/>
<dbReference type="PANTHER" id="PTHR21342">
    <property type="entry name" value="PHOSPHOPANTETHEINE ADENYLYLTRANSFERASE"/>
    <property type="match status" value="1"/>
</dbReference>
<dbReference type="GO" id="GO:0005524">
    <property type="term" value="F:ATP binding"/>
    <property type="evidence" value="ECO:0007669"/>
    <property type="project" value="UniProtKB-KW"/>
</dbReference>
<keyword evidence="6 9" id="KW-0460">Magnesium</keyword>
<gene>
    <name evidence="9 11" type="primary">coaD</name>
    <name evidence="11" type="ORF">FN960_10885</name>
</gene>
<evidence type="ECO:0000256" key="6">
    <source>
        <dbReference type="ARBA" id="ARBA00022842"/>
    </source>
</evidence>
<dbReference type="UniPathway" id="UPA00241">
    <property type="reaction ID" value="UER00355"/>
</dbReference>
<evidence type="ECO:0000313" key="11">
    <source>
        <dbReference type="EMBL" id="TSB46505.1"/>
    </source>
</evidence>
<keyword evidence="3 9" id="KW-0548">Nucleotidyltransferase</keyword>
<dbReference type="PANTHER" id="PTHR21342:SF1">
    <property type="entry name" value="PHOSPHOPANTETHEINE ADENYLYLTRANSFERASE"/>
    <property type="match status" value="1"/>
</dbReference>
<feature type="binding site" evidence="9">
    <location>
        <position position="74"/>
    </location>
    <ligand>
        <name>substrate</name>
    </ligand>
</feature>
<keyword evidence="4 9" id="KW-0547">Nucleotide-binding</keyword>
<dbReference type="AlphaFoldDB" id="A0A553ZYL7"/>
<dbReference type="HAMAP" id="MF_00151">
    <property type="entry name" value="PPAT_bact"/>
    <property type="match status" value="1"/>
</dbReference>
<feature type="binding site" evidence="9">
    <location>
        <position position="99"/>
    </location>
    <ligand>
        <name>ATP</name>
        <dbReference type="ChEBI" id="CHEBI:30616"/>
    </ligand>
</feature>
<feature type="binding site" evidence="9">
    <location>
        <begin position="89"/>
        <end position="91"/>
    </location>
    <ligand>
        <name>ATP</name>
        <dbReference type="ChEBI" id="CHEBI:30616"/>
    </ligand>
</feature>
<dbReference type="EMBL" id="VLXZ01000006">
    <property type="protein sequence ID" value="TSB46505.1"/>
    <property type="molecule type" value="Genomic_DNA"/>
</dbReference>
<dbReference type="CDD" id="cd02163">
    <property type="entry name" value="PPAT"/>
    <property type="match status" value="1"/>
</dbReference>
<comment type="caution">
    <text evidence="11">The sequence shown here is derived from an EMBL/GenBank/DDBJ whole genome shotgun (WGS) entry which is preliminary data.</text>
</comment>
<evidence type="ECO:0000313" key="12">
    <source>
        <dbReference type="Proteomes" id="UP000318521"/>
    </source>
</evidence>
<dbReference type="InterPro" id="IPR004821">
    <property type="entry name" value="Cyt_trans-like"/>
</dbReference>
<dbReference type="Pfam" id="PF01467">
    <property type="entry name" value="CTP_transf_like"/>
    <property type="match status" value="1"/>
</dbReference>
<keyword evidence="2 9" id="KW-0808">Transferase</keyword>
<feature type="binding site" evidence="9">
    <location>
        <position position="42"/>
    </location>
    <ligand>
        <name>substrate</name>
    </ligand>
</feature>
<feature type="binding site" evidence="9">
    <location>
        <position position="88"/>
    </location>
    <ligand>
        <name>substrate</name>
    </ligand>
</feature>
<dbReference type="PRINTS" id="PR01020">
    <property type="entry name" value="LPSBIOSNTHSS"/>
</dbReference>
<dbReference type="EC" id="2.7.7.3" evidence="9"/>
<keyword evidence="7 9" id="KW-0173">Coenzyme A biosynthesis</keyword>
<accession>A0A553ZYL7</accession>
<evidence type="ECO:0000256" key="8">
    <source>
        <dbReference type="ARBA" id="ARBA00029346"/>
    </source>
</evidence>
<comment type="pathway">
    <text evidence="9">Cofactor biosynthesis; coenzyme A biosynthesis; CoA from (R)-pantothenate: step 4/5.</text>
</comment>
<feature type="binding site" evidence="9">
    <location>
        <begin position="124"/>
        <end position="130"/>
    </location>
    <ligand>
        <name>ATP</name>
        <dbReference type="ChEBI" id="CHEBI:30616"/>
    </ligand>
</feature>
<dbReference type="GO" id="GO:0015937">
    <property type="term" value="P:coenzyme A biosynthetic process"/>
    <property type="evidence" value="ECO:0007669"/>
    <property type="project" value="UniProtKB-UniRule"/>
</dbReference>
<feature type="binding site" evidence="9">
    <location>
        <position position="18"/>
    </location>
    <ligand>
        <name>ATP</name>
        <dbReference type="ChEBI" id="CHEBI:30616"/>
    </ligand>
</feature>
<evidence type="ECO:0000256" key="4">
    <source>
        <dbReference type="ARBA" id="ARBA00022741"/>
    </source>
</evidence>
<dbReference type="Proteomes" id="UP000318521">
    <property type="component" value="Unassembled WGS sequence"/>
</dbReference>
<dbReference type="NCBIfam" id="TIGR01510">
    <property type="entry name" value="coaD_prev_kdtB"/>
    <property type="match status" value="1"/>
</dbReference>
<proteinExistence type="inferred from homology"/>
<evidence type="ECO:0000256" key="9">
    <source>
        <dbReference type="HAMAP-Rule" id="MF_00151"/>
    </source>
</evidence>
<evidence type="ECO:0000256" key="1">
    <source>
        <dbReference type="ARBA" id="ARBA00022490"/>
    </source>
</evidence>
<comment type="subcellular location">
    <subcellularLocation>
        <location evidence="9">Cytoplasm</location>
    </subcellularLocation>
</comment>
<comment type="subunit">
    <text evidence="9">Homohexamer.</text>
</comment>
<protein>
    <recommendedName>
        <fullName evidence="9">Phosphopantetheine adenylyltransferase</fullName>
        <ecNumber evidence="9">2.7.7.3</ecNumber>
    </recommendedName>
    <alternativeName>
        <fullName evidence="9">Dephospho-CoA pyrophosphorylase</fullName>
    </alternativeName>
    <alternativeName>
        <fullName evidence="9">Pantetheine-phosphate adenylyltransferase</fullName>
        <shortName evidence="9">PPAT</shortName>
    </alternativeName>
</protein>
<dbReference type="InterPro" id="IPR001980">
    <property type="entry name" value="PPAT"/>
</dbReference>
<feature type="domain" description="Cytidyltransferase-like" evidence="10">
    <location>
        <begin position="6"/>
        <end position="134"/>
    </location>
</feature>
<comment type="catalytic activity">
    <reaction evidence="8 9">
        <text>(R)-4'-phosphopantetheine + ATP + H(+) = 3'-dephospho-CoA + diphosphate</text>
        <dbReference type="Rhea" id="RHEA:19801"/>
        <dbReference type="ChEBI" id="CHEBI:15378"/>
        <dbReference type="ChEBI" id="CHEBI:30616"/>
        <dbReference type="ChEBI" id="CHEBI:33019"/>
        <dbReference type="ChEBI" id="CHEBI:57328"/>
        <dbReference type="ChEBI" id="CHEBI:61723"/>
        <dbReference type="EC" id="2.7.7.3"/>
    </reaction>
</comment>
<evidence type="ECO:0000256" key="2">
    <source>
        <dbReference type="ARBA" id="ARBA00022679"/>
    </source>
</evidence>